<dbReference type="InterPro" id="IPR009075">
    <property type="entry name" value="AcylCo_DH/oxidase_C"/>
</dbReference>
<dbReference type="InterPro" id="IPR009100">
    <property type="entry name" value="AcylCoA_DH/oxidase_NM_dom_sf"/>
</dbReference>
<feature type="region of interest" description="Disordered" evidence="6">
    <location>
        <begin position="1"/>
        <end position="28"/>
    </location>
</feature>
<dbReference type="RefSeq" id="WP_317712823.1">
    <property type="nucleotide sequence ID" value="NZ_JAWLUM010000001.1"/>
</dbReference>
<evidence type="ECO:0000256" key="2">
    <source>
        <dbReference type="ARBA" id="ARBA00009347"/>
    </source>
</evidence>
<gene>
    <name evidence="8" type="ORF">R4198_09155</name>
</gene>
<accession>A0ABU4ERI6</accession>
<dbReference type="EMBL" id="JAWLUM010000001">
    <property type="protein sequence ID" value="MDV7133862.1"/>
    <property type="molecule type" value="Genomic_DNA"/>
</dbReference>
<evidence type="ECO:0000256" key="6">
    <source>
        <dbReference type="SAM" id="MobiDB-lite"/>
    </source>
</evidence>
<dbReference type="Gene3D" id="1.10.540.10">
    <property type="entry name" value="Acyl-CoA dehydrogenase/oxidase, N-terminal domain"/>
    <property type="match status" value="1"/>
</dbReference>
<feature type="domain" description="Acyl-CoA dehydrogenase/oxidase C-terminal" evidence="7">
    <location>
        <begin position="183"/>
        <end position="305"/>
    </location>
</feature>
<dbReference type="InterPro" id="IPR036250">
    <property type="entry name" value="AcylCo_DH-like_C"/>
</dbReference>
<evidence type="ECO:0000256" key="5">
    <source>
        <dbReference type="ARBA" id="ARBA00023002"/>
    </source>
</evidence>
<keyword evidence="5" id="KW-0560">Oxidoreductase</keyword>
<name>A0ABU4ERI6_WILMA</name>
<dbReference type="Gene3D" id="1.20.140.10">
    <property type="entry name" value="Butyryl-CoA Dehydrogenase, subunit A, domain 3"/>
    <property type="match status" value="1"/>
</dbReference>
<evidence type="ECO:0000256" key="1">
    <source>
        <dbReference type="ARBA" id="ARBA00001974"/>
    </source>
</evidence>
<dbReference type="InterPro" id="IPR037069">
    <property type="entry name" value="AcylCoA_DH/ox_N_sf"/>
</dbReference>
<keyword evidence="4" id="KW-0274">FAD</keyword>
<dbReference type="SUPFAM" id="SSF47203">
    <property type="entry name" value="Acyl-CoA dehydrogenase C-terminal domain-like"/>
    <property type="match status" value="1"/>
</dbReference>
<feature type="compositionally biased region" description="Basic and acidic residues" evidence="6">
    <location>
        <begin position="1"/>
        <end position="12"/>
    </location>
</feature>
<comment type="similarity">
    <text evidence="2">Belongs to the acyl-CoA dehydrogenase family.</text>
</comment>
<dbReference type="Proteomes" id="UP001185792">
    <property type="component" value="Unassembled WGS sequence"/>
</dbReference>
<comment type="cofactor">
    <cofactor evidence="1">
        <name>FAD</name>
        <dbReference type="ChEBI" id="CHEBI:57692"/>
    </cofactor>
</comment>
<evidence type="ECO:0000256" key="4">
    <source>
        <dbReference type="ARBA" id="ARBA00022827"/>
    </source>
</evidence>
<organism evidence="8 9">
    <name type="scientific">Williamsia marianensis</name>
    <dbReference type="NCBI Taxonomy" id="85044"/>
    <lineage>
        <taxon>Bacteria</taxon>
        <taxon>Bacillati</taxon>
        <taxon>Actinomycetota</taxon>
        <taxon>Actinomycetes</taxon>
        <taxon>Mycobacteriales</taxon>
        <taxon>Nocardiaceae</taxon>
        <taxon>Williamsia</taxon>
    </lineage>
</organism>
<evidence type="ECO:0000313" key="9">
    <source>
        <dbReference type="Proteomes" id="UP001185792"/>
    </source>
</evidence>
<dbReference type="Pfam" id="PF00441">
    <property type="entry name" value="Acyl-CoA_dh_1"/>
    <property type="match status" value="1"/>
</dbReference>
<protein>
    <submittedName>
        <fullName evidence="8">Acyl-CoA dehydrogenase family protein</fullName>
    </submittedName>
</protein>
<keyword evidence="3" id="KW-0285">Flavoprotein</keyword>
<keyword evidence="9" id="KW-1185">Reference proteome</keyword>
<evidence type="ECO:0000256" key="3">
    <source>
        <dbReference type="ARBA" id="ARBA00022630"/>
    </source>
</evidence>
<dbReference type="PANTHER" id="PTHR43884:SF20">
    <property type="entry name" value="ACYL-COA DEHYDROGENASE FADE28"/>
    <property type="match status" value="1"/>
</dbReference>
<proteinExistence type="inferred from homology"/>
<reference evidence="8 9" key="1">
    <citation type="submission" date="2023-10" db="EMBL/GenBank/DDBJ databases">
        <title>Development of a sustainable strategy for remediation of hydrocarbon-contaminated territories based on the waste exchange concept.</title>
        <authorList>
            <person name="Krivoruchko A."/>
        </authorList>
    </citation>
    <scope>NUCLEOTIDE SEQUENCE [LARGE SCALE GENOMIC DNA]</scope>
    <source>
        <strain evidence="8 9">IEGM 1236</strain>
    </source>
</reference>
<dbReference type="PANTHER" id="PTHR43884">
    <property type="entry name" value="ACYL-COA DEHYDROGENASE"/>
    <property type="match status" value="1"/>
</dbReference>
<sequence>MSTDTVLRDGLRRWLASPPPPRSGPLPDEQILDDLGLGGLMVGQDVGGDGGTLADVVAVQDELGRGHAETSFLASSVMAATALNCAGTDVAKELAGLIAKGQVIGALIPPETWDPEHESVDRVRIHNTVAGPVLARAQQTHKPIWVLSTVRRDGVLILEGELAHAGPGNLQEIARGSDAEHAMARSLSAGKVGIAADVNGSKARALEITVEYGAQRSAFGRKVGSYQAFRHNCAESWMRIQLDRALVRAAVYAWEAESGNSYPLATAAAVAAVESARAIGESAILLHGGIGFTWEHEVHWHVKRAAQAIVHLGGPTRQWDAVYGLMDQRAGASRRTHD</sequence>
<evidence type="ECO:0000313" key="8">
    <source>
        <dbReference type="EMBL" id="MDV7133862.1"/>
    </source>
</evidence>
<comment type="caution">
    <text evidence="8">The sequence shown here is derived from an EMBL/GenBank/DDBJ whole genome shotgun (WGS) entry which is preliminary data.</text>
</comment>
<dbReference type="SUPFAM" id="SSF56645">
    <property type="entry name" value="Acyl-CoA dehydrogenase NM domain-like"/>
    <property type="match status" value="1"/>
</dbReference>
<evidence type="ECO:0000259" key="7">
    <source>
        <dbReference type="Pfam" id="PF00441"/>
    </source>
</evidence>